<evidence type="ECO:0000313" key="2">
    <source>
        <dbReference type="EMBL" id="THH04802.1"/>
    </source>
</evidence>
<comment type="caution">
    <text evidence="2">The sequence shown here is derived from an EMBL/GenBank/DDBJ whole genome shotgun (WGS) entry which is preliminary data.</text>
</comment>
<feature type="region of interest" description="Disordered" evidence="1">
    <location>
        <begin position="112"/>
        <end position="136"/>
    </location>
</feature>
<name>A0A4S4L0N0_9AGAM</name>
<accession>A0A4S4L0N0</accession>
<sequence length="164" mass="17924">MIFWGQVIHHHAVPLYRHPDLQALNAAQASTTAAVCYDLPTHNGNISDGDDQGAFTAITTHPSALGITESEGTETQAATFKPILRLRTLPLHHNADTLHTPLCTPLQLISTNGPHTPSHRKAPWTPLGDDSSGDEEMSRKIRVLERTARDLIKAGEIILDQLPH</sequence>
<organism evidence="2 3">
    <name type="scientific">Bondarzewia mesenterica</name>
    <dbReference type="NCBI Taxonomy" id="1095465"/>
    <lineage>
        <taxon>Eukaryota</taxon>
        <taxon>Fungi</taxon>
        <taxon>Dikarya</taxon>
        <taxon>Basidiomycota</taxon>
        <taxon>Agaricomycotina</taxon>
        <taxon>Agaricomycetes</taxon>
        <taxon>Russulales</taxon>
        <taxon>Bondarzewiaceae</taxon>
        <taxon>Bondarzewia</taxon>
    </lineage>
</organism>
<dbReference type="EMBL" id="SGPL01001100">
    <property type="protein sequence ID" value="THH04802.1"/>
    <property type="molecule type" value="Genomic_DNA"/>
</dbReference>
<reference evidence="2 3" key="1">
    <citation type="submission" date="2019-02" db="EMBL/GenBank/DDBJ databases">
        <title>Genome sequencing of the rare red list fungi Bondarzewia mesenterica.</title>
        <authorList>
            <person name="Buettner E."/>
            <person name="Kellner H."/>
        </authorList>
    </citation>
    <scope>NUCLEOTIDE SEQUENCE [LARGE SCALE GENOMIC DNA]</scope>
    <source>
        <strain evidence="2 3">DSM 108281</strain>
    </source>
</reference>
<dbReference type="AlphaFoldDB" id="A0A4S4L0N0"/>
<keyword evidence="3" id="KW-1185">Reference proteome</keyword>
<dbReference type="Proteomes" id="UP000310158">
    <property type="component" value="Unassembled WGS sequence"/>
</dbReference>
<protein>
    <submittedName>
        <fullName evidence="2">Uncharacterized protein</fullName>
    </submittedName>
</protein>
<proteinExistence type="predicted"/>
<evidence type="ECO:0000313" key="3">
    <source>
        <dbReference type="Proteomes" id="UP000310158"/>
    </source>
</evidence>
<evidence type="ECO:0000256" key="1">
    <source>
        <dbReference type="SAM" id="MobiDB-lite"/>
    </source>
</evidence>
<gene>
    <name evidence="2" type="ORF">EW146_g10080</name>
</gene>